<accession>A0ABS0XDC1</accession>
<keyword evidence="6" id="KW-1185">Reference proteome</keyword>
<dbReference type="InterPro" id="IPR050430">
    <property type="entry name" value="Peptidase_S1"/>
</dbReference>
<dbReference type="InterPro" id="IPR018114">
    <property type="entry name" value="TRYPSIN_HIS"/>
</dbReference>
<evidence type="ECO:0000256" key="2">
    <source>
        <dbReference type="ARBA" id="ARBA00023157"/>
    </source>
</evidence>
<dbReference type="EMBL" id="JAEKOZ010000021">
    <property type="protein sequence ID" value="MBJ3810991.1"/>
    <property type="molecule type" value="Genomic_DNA"/>
</dbReference>
<comment type="caution">
    <text evidence="5">The sequence shown here is derived from an EMBL/GenBank/DDBJ whole genome shotgun (WGS) entry which is preliminary data.</text>
</comment>
<dbReference type="Gene3D" id="2.40.10.10">
    <property type="entry name" value="Trypsin-like serine proteases"/>
    <property type="match status" value="1"/>
</dbReference>
<reference evidence="5 6" key="1">
    <citation type="submission" date="2020-12" db="EMBL/GenBank/DDBJ databases">
        <title>Streptomyces typhae sp. nov., a novel endophytic actinomycete isolated from the root of cattail pollen (Typha angustifolia L.).</title>
        <authorList>
            <person name="Peng C."/>
            <person name="Liu C."/>
        </authorList>
    </citation>
    <scope>NUCLEOTIDE SEQUENCE [LARGE SCALE GENOMIC DNA]</scope>
    <source>
        <strain evidence="5 6">JCM 4753</strain>
    </source>
</reference>
<dbReference type="PANTHER" id="PTHR24276:SF98">
    <property type="entry name" value="FI18310P1-RELATED"/>
    <property type="match status" value="1"/>
</dbReference>
<feature type="compositionally biased region" description="Low complexity" evidence="3">
    <location>
        <begin position="1"/>
        <end position="20"/>
    </location>
</feature>
<proteinExistence type="inferred from homology"/>
<dbReference type="GO" id="GO:0008233">
    <property type="term" value="F:peptidase activity"/>
    <property type="evidence" value="ECO:0007669"/>
    <property type="project" value="UniProtKB-KW"/>
</dbReference>
<feature type="region of interest" description="Disordered" evidence="3">
    <location>
        <begin position="1"/>
        <end position="21"/>
    </location>
</feature>
<evidence type="ECO:0000256" key="1">
    <source>
        <dbReference type="ARBA" id="ARBA00007664"/>
    </source>
</evidence>
<dbReference type="InterPro" id="IPR001254">
    <property type="entry name" value="Trypsin_dom"/>
</dbReference>
<dbReference type="InterPro" id="IPR006311">
    <property type="entry name" value="TAT_signal"/>
</dbReference>
<evidence type="ECO:0000313" key="5">
    <source>
        <dbReference type="EMBL" id="MBJ3810991.1"/>
    </source>
</evidence>
<dbReference type="PRINTS" id="PR00722">
    <property type="entry name" value="CHYMOTRYPSIN"/>
</dbReference>
<gene>
    <name evidence="5" type="ORF">JGB26_28500</name>
</gene>
<organism evidence="5 6">
    <name type="scientific">Streptomyces flavofungini</name>
    <dbReference type="NCBI Taxonomy" id="68200"/>
    <lineage>
        <taxon>Bacteria</taxon>
        <taxon>Bacillati</taxon>
        <taxon>Actinomycetota</taxon>
        <taxon>Actinomycetes</taxon>
        <taxon>Kitasatosporales</taxon>
        <taxon>Streptomycetaceae</taxon>
        <taxon>Streptomyces</taxon>
    </lineage>
</organism>
<dbReference type="SMART" id="SM00020">
    <property type="entry name" value="Tryp_SPc"/>
    <property type="match status" value="1"/>
</dbReference>
<dbReference type="CDD" id="cd00190">
    <property type="entry name" value="Tryp_SPc"/>
    <property type="match status" value="1"/>
</dbReference>
<dbReference type="RefSeq" id="WP_190113504.1">
    <property type="nucleotide sequence ID" value="NZ_BMVR01000001.1"/>
</dbReference>
<dbReference type="PROSITE" id="PS50240">
    <property type="entry name" value="TRYPSIN_DOM"/>
    <property type="match status" value="1"/>
</dbReference>
<dbReference type="SUPFAM" id="SSF50494">
    <property type="entry name" value="Trypsin-like serine proteases"/>
    <property type="match status" value="1"/>
</dbReference>
<keyword evidence="5" id="KW-0645">Protease</keyword>
<dbReference type="PROSITE" id="PS00134">
    <property type="entry name" value="TRYPSIN_HIS"/>
    <property type="match status" value="1"/>
</dbReference>
<dbReference type="PROSITE" id="PS51318">
    <property type="entry name" value="TAT"/>
    <property type="match status" value="1"/>
</dbReference>
<dbReference type="Pfam" id="PF00089">
    <property type="entry name" value="Trypsin"/>
    <property type="match status" value="1"/>
</dbReference>
<name>A0ABS0XDC1_9ACTN</name>
<feature type="domain" description="Peptidase S1" evidence="4">
    <location>
        <begin position="51"/>
        <end position="290"/>
    </location>
</feature>
<protein>
    <submittedName>
        <fullName evidence="5">Serine protease</fullName>
    </submittedName>
</protein>
<dbReference type="Proteomes" id="UP000634780">
    <property type="component" value="Unassembled WGS sequence"/>
</dbReference>
<dbReference type="PANTHER" id="PTHR24276">
    <property type="entry name" value="POLYSERASE-RELATED"/>
    <property type="match status" value="1"/>
</dbReference>
<keyword evidence="5" id="KW-0378">Hydrolase</keyword>
<evidence type="ECO:0000313" key="6">
    <source>
        <dbReference type="Proteomes" id="UP000634780"/>
    </source>
</evidence>
<dbReference type="InterPro" id="IPR001314">
    <property type="entry name" value="Peptidase_S1A"/>
</dbReference>
<dbReference type="GO" id="GO:0006508">
    <property type="term" value="P:proteolysis"/>
    <property type="evidence" value="ECO:0007669"/>
    <property type="project" value="UniProtKB-KW"/>
</dbReference>
<comment type="similarity">
    <text evidence="1">Belongs to the peptidase S1 family.</text>
</comment>
<evidence type="ECO:0000256" key="3">
    <source>
        <dbReference type="SAM" id="MobiDB-lite"/>
    </source>
</evidence>
<evidence type="ECO:0000259" key="4">
    <source>
        <dbReference type="PROSITE" id="PS50240"/>
    </source>
</evidence>
<sequence>MSTPATPATPARSPRASRPSRTARRVLGGLGAVGAATALCATGLTGSAQAIVGGKDATKAYPFMVSVPMTLEQEDGTKLKGVCGGTLIDPRWVVTAAHCAQDDFVARPTGKVRVGSDRLSSGGTVRTIVEKVVHPAYDISGDKRSHDDIALLRLDRPVTRYAPIPVADRAPKVGAHTRILGFGTTVDSTDLEKWKFSERLQELDTRRAAAGKCLDIKGRTELCTQSLVRDAMACNGDSGGPQVQRVGGRWQLVGATSGDGDAAVDRRCAGGPGIYASVPAYKKWIEKTIASRR</sequence>
<keyword evidence="2" id="KW-1015">Disulfide bond</keyword>
<dbReference type="InterPro" id="IPR043504">
    <property type="entry name" value="Peptidase_S1_PA_chymotrypsin"/>
</dbReference>
<dbReference type="InterPro" id="IPR009003">
    <property type="entry name" value="Peptidase_S1_PA"/>
</dbReference>